<evidence type="ECO:0000256" key="1">
    <source>
        <dbReference type="SAM" id="MobiDB-lite"/>
    </source>
</evidence>
<dbReference type="Proteomes" id="UP000326799">
    <property type="component" value="Unassembled WGS sequence"/>
</dbReference>
<dbReference type="SUPFAM" id="SSF52540">
    <property type="entry name" value="P-loop containing nucleoside triphosphate hydrolases"/>
    <property type="match status" value="1"/>
</dbReference>
<gene>
    <name evidence="2" type="ORF">BDV33DRAFT_180696</name>
</gene>
<accession>A0A5N6EFD9</accession>
<evidence type="ECO:0000313" key="3">
    <source>
        <dbReference type="Proteomes" id="UP000326799"/>
    </source>
</evidence>
<dbReference type="InterPro" id="IPR027417">
    <property type="entry name" value="P-loop_NTPase"/>
</dbReference>
<proteinExistence type="predicted"/>
<protein>
    <submittedName>
        <fullName evidence="2">Uncharacterized protein</fullName>
    </submittedName>
</protein>
<keyword evidence="3" id="KW-1185">Reference proteome</keyword>
<sequence>MRPISLDDGEGGSNDGNRGKDNPGLNYVETSQSLNQIDCVRANGVGDHIALPQLAVCGDQSAGRSSLFLKVSRDTSFPERIESVHSFPPR</sequence>
<feature type="region of interest" description="Disordered" evidence="1">
    <location>
        <begin position="1"/>
        <end position="27"/>
    </location>
</feature>
<dbReference type="EMBL" id="ML733500">
    <property type="protein sequence ID" value="KAB8215553.1"/>
    <property type="molecule type" value="Genomic_DNA"/>
</dbReference>
<dbReference type="AlphaFoldDB" id="A0A5N6EFD9"/>
<reference evidence="2 3" key="1">
    <citation type="submission" date="2019-04" db="EMBL/GenBank/DDBJ databases">
        <title>Fungal friends and foes A comparative genomics study of 23 Aspergillus species from section Flavi.</title>
        <authorList>
            <consortium name="DOE Joint Genome Institute"/>
            <person name="Kjaerbolling I."/>
            <person name="Vesth T.C."/>
            <person name="Frisvad J.C."/>
            <person name="Nybo J.L."/>
            <person name="Theobald S."/>
            <person name="Kildgaard S."/>
            <person name="Petersen T.I."/>
            <person name="Kuo A."/>
            <person name="Sato A."/>
            <person name="Lyhne E.K."/>
            <person name="Kogle M.E."/>
            <person name="Wiebenga A."/>
            <person name="Kun R.S."/>
            <person name="Lubbers R.J."/>
            <person name="Makela M.R."/>
            <person name="Barry K."/>
            <person name="Chovatia M."/>
            <person name="Clum A."/>
            <person name="Daum C."/>
            <person name="Haridas S."/>
            <person name="He G."/>
            <person name="LaButti K."/>
            <person name="Lipzen A."/>
            <person name="Mondo S."/>
            <person name="Pangilinan J."/>
            <person name="Riley R."/>
            <person name="Salamov A."/>
            <person name="Simmons B.A."/>
            <person name="Magnuson J.K."/>
            <person name="Henrissat B."/>
            <person name="Mortensen U.H."/>
            <person name="Larsen T.O."/>
            <person name="De vries R.P."/>
            <person name="Grigoriev I.V."/>
            <person name="Machida M."/>
            <person name="Baker S.E."/>
            <person name="Andersen M.R."/>
        </authorList>
    </citation>
    <scope>NUCLEOTIDE SEQUENCE [LARGE SCALE GENOMIC DNA]</scope>
    <source>
        <strain evidence="2 3">CBS 126849</strain>
    </source>
</reference>
<dbReference type="Gene3D" id="3.40.50.300">
    <property type="entry name" value="P-loop containing nucleotide triphosphate hydrolases"/>
    <property type="match status" value="1"/>
</dbReference>
<name>A0A5N6EFD9_9EURO</name>
<organism evidence="2 3">
    <name type="scientific">Aspergillus novoparasiticus</name>
    <dbReference type="NCBI Taxonomy" id="986946"/>
    <lineage>
        <taxon>Eukaryota</taxon>
        <taxon>Fungi</taxon>
        <taxon>Dikarya</taxon>
        <taxon>Ascomycota</taxon>
        <taxon>Pezizomycotina</taxon>
        <taxon>Eurotiomycetes</taxon>
        <taxon>Eurotiomycetidae</taxon>
        <taxon>Eurotiales</taxon>
        <taxon>Aspergillaceae</taxon>
        <taxon>Aspergillus</taxon>
        <taxon>Aspergillus subgen. Circumdati</taxon>
    </lineage>
</organism>
<evidence type="ECO:0000313" key="2">
    <source>
        <dbReference type="EMBL" id="KAB8215553.1"/>
    </source>
</evidence>